<accession>A0A2T0Q4R5</accession>
<dbReference type="Gene3D" id="2.60.120.10">
    <property type="entry name" value="Jelly Rolls"/>
    <property type="match status" value="1"/>
</dbReference>
<dbReference type="CDD" id="cd20299">
    <property type="entry name" value="cupin_YP766765-like"/>
    <property type="match status" value="1"/>
</dbReference>
<keyword evidence="3" id="KW-1185">Reference proteome</keyword>
<dbReference type="EMBL" id="PVZC01000004">
    <property type="protein sequence ID" value="PRX98807.1"/>
    <property type="molecule type" value="Genomic_DNA"/>
</dbReference>
<proteinExistence type="predicted"/>
<dbReference type="Proteomes" id="UP000237846">
    <property type="component" value="Unassembled WGS sequence"/>
</dbReference>
<evidence type="ECO:0000313" key="2">
    <source>
        <dbReference type="EMBL" id="PRX98807.1"/>
    </source>
</evidence>
<dbReference type="InterPro" id="IPR011051">
    <property type="entry name" value="RmlC_Cupin_sf"/>
</dbReference>
<comment type="caution">
    <text evidence="2">The sequence shown here is derived from an EMBL/GenBank/DDBJ whole genome shotgun (WGS) entry which is preliminary data.</text>
</comment>
<dbReference type="SUPFAM" id="SSF51182">
    <property type="entry name" value="RmlC-like cupins"/>
    <property type="match status" value="1"/>
</dbReference>
<reference evidence="2 3" key="1">
    <citation type="submission" date="2018-03" db="EMBL/GenBank/DDBJ databases">
        <title>Genomic Encyclopedia of Archaeal and Bacterial Type Strains, Phase II (KMG-II): from individual species to whole genera.</title>
        <authorList>
            <person name="Goeker M."/>
        </authorList>
    </citation>
    <scope>NUCLEOTIDE SEQUENCE [LARGE SCALE GENOMIC DNA]</scope>
    <source>
        <strain evidence="2 3">DSM 45601</strain>
    </source>
</reference>
<dbReference type="InterPro" id="IPR014710">
    <property type="entry name" value="RmlC-like_jellyroll"/>
</dbReference>
<keyword evidence="2" id="KW-0413">Isomerase</keyword>
<evidence type="ECO:0000313" key="3">
    <source>
        <dbReference type="Proteomes" id="UP000237846"/>
    </source>
</evidence>
<dbReference type="AlphaFoldDB" id="A0A2T0Q4R5"/>
<dbReference type="Pfam" id="PF07883">
    <property type="entry name" value="Cupin_2"/>
    <property type="match status" value="1"/>
</dbReference>
<dbReference type="InterPro" id="IPR013096">
    <property type="entry name" value="Cupin_2"/>
</dbReference>
<feature type="domain" description="Cupin type-2" evidence="1">
    <location>
        <begin position="40"/>
        <end position="100"/>
    </location>
</feature>
<gene>
    <name evidence="2" type="ORF">CLV72_104387</name>
</gene>
<sequence>MPVIRAADATVHEAHGSRFVSYANRASAGGELRAWRLEVPGATAGLAHRISREEVFYLLSGALRITIDGVGAELAPGDAAVAPAGSVVGVDNPGEGPAAVWVTTGAGLGAVLPDGSWLSPPWAA</sequence>
<dbReference type="RefSeq" id="WP_106246289.1">
    <property type="nucleotide sequence ID" value="NZ_PVZC01000004.1"/>
</dbReference>
<protein>
    <submittedName>
        <fullName evidence="2">Mannose-6-phosphate isomerase-like protein (Cupin superfamily)</fullName>
    </submittedName>
</protein>
<organism evidence="2 3">
    <name type="scientific">Allonocardiopsis opalescens</name>
    <dbReference type="NCBI Taxonomy" id="1144618"/>
    <lineage>
        <taxon>Bacteria</taxon>
        <taxon>Bacillati</taxon>
        <taxon>Actinomycetota</taxon>
        <taxon>Actinomycetes</taxon>
        <taxon>Streptosporangiales</taxon>
        <taxon>Allonocardiopsis</taxon>
    </lineage>
</organism>
<name>A0A2T0Q4R5_9ACTN</name>
<dbReference type="OrthoDB" id="5145129at2"/>
<dbReference type="GO" id="GO:0016853">
    <property type="term" value="F:isomerase activity"/>
    <property type="evidence" value="ECO:0007669"/>
    <property type="project" value="UniProtKB-KW"/>
</dbReference>
<evidence type="ECO:0000259" key="1">
    <source>
        <dbReference type="Pfam" id="PF07883"/>
    </source>
</evidence>